<evidence type="ECO:0000313" key="1">
    <source>
        <dbReference type="EMBL" id="CAB4137361.1"/>
    </source>
</evidence>
<accession>A0A6J5LT65</accession>
<organism evidence="1">
    <name type="scientific">uncultured Caudovirales phage</name>
    <dbReference type="NCBI Taxonomy" id="2100421"/>
    <lineage>
        <taxon>Viruses</taxon>
        <taxon>Duplodnaviria</taxon>
        <taxon>Heunggongvirae</taxon>
        <taxon>Uroviricota</taxon>
        <taxon>Caudoviricetes</taxon>
        <taxon>Peduoviridae</taxon>
        <taxon>Maltschvirus</taxon>
        <taxon>Maltschvirus maltsch</taxon>
    </lineage>
</organism>
<name>A0A6J5LT65_9CAUD</name>
<reference evidence="1" key="1">
    <citation type="submission" date="2020-04" db="EMBL/GenBank/DDBJ databases">
        <authorList>
            <person name="Chiriac C."/>
            <person name="Salcher M."/>
            <person name="Ghai R."/>
            <person name="Kavagutti S V."/>
        </authorList>
    </citation>
    <scope>NUCLEOTIDE SEQUENCE</scope>
</reference>
<dbReference type="EMBL" id="LR796339">
    <property type="protein sequence ID" value="CAB4137361.1"/>
    <property type="molecule type" value="Genomic_DNA"/>
</dbReference>
<protein>
    <submittedName>
        <fullName evidence="1">Uncharacterized protein</fullName>
    </submittedName>
</protein>
<gene>
    <name evidence="1" type="ORF">UFOVP317_30</name>
</gene>
<sequence>MGSNVYGISGHLSHRSGVPCEGTIQALEDMLERARSGELQGIAAALLNSDNSAEYRLAGMVGSFEMLGALECAKGVLVNINTGLIE</sequence>
<proteinExistence type="predicted"/>